<dbReference type="PANTHER" id="PTHR43132">
    <property type="entry name" value="ARSENICAL RESISTANCE OPERON REPRESSOR ARSR-RELATED"/>
    <property type="match status" value="1"/>
</dbReference>
<dbReference type="NCBIfam" id="NF033788">
    <property type="entry name" value="HTH_metalloreg"/>
    <property type="match status" value="1"/>
</dbReference>
<protein>
    <submittedName>
        <fullName evidence="5">Transcriptional regulator</fullName>
    </submittedName>
</protein>
<dbReference type="OrthoDB" id="9804742at2"/>
<dbReference type="Proteomes" id="UP000241444">
    <property type="component" value="Unassembled WGS sequence"/>
</dbReference>
<keyword evidence="6" id="KW-1185">Reference proteome</keyword>
<dbReference type="Pfam" id="PF12840">
    <property type="entry name" value="HTH_20"/>
    <property type="match status" value="1"/>
</dbReference>
<dbReference type="GO" id="GO:0003700">
    <property type="term" value="F:DNA-binding transcription factor activity"/>
    <property type="evidence" value="ECO:0007669"/>
    <property type="project" value="InterPro"/>
</dbReference>
<keyword evidence="2" id="KW-0238">DNA-binding</keyword>
<comment type="caution">
    <text evidence="5">The sequence shown here is derived from an EMBL/GenBank/DDBJ whole genome shotgun (WGS) entry which is preliminary data.</text>
</comment>
<sequence length="119" mass="12563">MDINNALEALDAISQSTRLDIFRLLIRAGESGLAAGEIAEAIDGRQNTTSTNLSILARSGLIGAERDGRNVIYRANHAVIRDLIAFLLEDCCGGQPEICAPLLQSLSCLNTTSGACCDA</sequence>
<dbReference type="PRINTS" id="PR00778">
    <property type="entry name" value="HTHARSR"/>
</dbReference>
<gene>
    <name evidence="5" type="ORF">CU102_01915</name>
</gene>
<keyword evidence="3" id="KW-0804">Transcription</keyword>
<dbReference type="PROSITE" id="PS50987">
    <property type="entry name" value="HTH_ARSR_2"/>
    <property type="match status" value="1"/>
</dbReference>
<dbReference type="GO" id="GO:0003677">
    <property type="term" value="F:DNA binding"/>
    <property type="evidence" value="ECO:0007669"/>
    <property type="project" value="UniProtKB-KW"/>
</dbReference>
<dbReference type="InterPro" id="IPR011991">
    <property type="entry name" value="ArsR-like_HTH"/>
</dbReference>
<proteinExistence type="predicted"/>
<dbReference type="Gene3D" id="1.10.10.10">
    <property type="entry name" value="Winged helix-like DNA-binding domain superfamily/Winged helix DNA-binding domain"/>
    <property type="match status" value="1"/>
</dbReference>
<dbReference type="InterPro" id="IPR051011">
    <property type="entry name" value="Metal_resp_trans_reg"/>
</dbReference>
<evidence type="ECO:0000256" key="2">
    <source>
        <dbReference type="ARBA" id="ARBA00023125"/>
    </source>
</evidence>
<evidence type="ECO:0000259" key="4">
    <source>
        <dbReference type="PROSITE" id="PS50987"/>
    </source>
</evidence>
<dbReference type="SUPFAM" id="SSF46785">
    <property type="entry name" value="Winged helix' DNA-binding domain"/>
    <property type="match status" value="1"/>
</dbReference>
<evidence type="ECO:0000313" key="6">
    <source>
        <dbReference type="Proteomes" id="UP000241444"/>
    </source>
</evidence>
<dbReference type="InterPro" id="IPR036390">
    <property type="entry name" value="WH_DNA-bd_sf"/>
</dbReference>
<feature type="domain" description="HTH arsR-type" evidence="4">
    <location>
        <begin position="1"/>
        <end position="95"/>
    </location>
</feature>
<dbReference type="PANTHER" id="PTHR43132:SF2">
    <property type="entry name" value="ARSENICAL RESISTANCE OPERON REPRESSOR ARSR-RELATED"/>
    <property type="match status" value="1"/>
</dbReference>
<accession>A0A2P7BWJ0</accession>
<dbReference type="EMBL" id="PGGO01000001">
    <property type="protein sequence ID" value="PSH70829.1"/>
    <property type="molecule type" value="Genomic_DNA"/>
</dbReference>
<organism evidence="5 6">
    <name type="scientific">Phyllobacterium brassicacearum</name>
    <dbReference type="NCBI Taxonomy" id="314235"/>
    <lineage>
        <taxon>Bacteria</taxon>
        <taxon>Pseudomonadati</taxon>
        <taxon>Pseudomonadota</taxon>
        <taxon>Alphaproteobacteria</taxon>
        <taxon>Hyphomicrobiales</taxon>
        <taxon>Phyllobacteriaceae</taxon>
        <taxon>Phyllobacterium</taxon>
    </lineage>
</organism>
<dbReference type="RefSeq" id="WP_106709253.1">
    <property type="nucleotide sequence ID" value="NZ_PGGO01000001.1"/>
</dbReference>
<dbReference type="InterPro" id="IPR001845">
    <property type="entry name" value="HTH_ArsR_DNA-bd_dom"/>
</dbReference>
<dbReference type="InterPro" id="IPR036388">
    <property type="entry name" value="WH-like_DNA-bd_sf"/>
</dbReference>
<reference evidence="6" key="1">
    <citation type="submission" date="2017-11" db="EMBL/GenBank/DDBJ databases">
        <authorList>
            <person name="Kuznetsova I."/>
            <person name="Sazanova A."/>
            <person name="Chirak E."/>
            <person name="Safronova V."/>
            <person name="Willems A."/>
        </authorList>
    </citation>
    <scope>NUCLEOTIDE SEQUENCE [LARGE SCALE GENOMIC DNA]</scope>
    <source>
        <strain evidence="6">STM 196</strain>
    </source>
</reference>
<dbReference type="CDD" id="cd00090">
    <property type="entry name" value="HTH_ARSR"/>
    <property type="match status" value="1"/>
</dbReference>
<evidence type="ECO:0000256" key="3">
    <source>
        <dbReference type="ARBA" id="ARBA00023163"/>
    </source>
</evidence>
<name>A0A2P7BWJ0_9HYPH</name>
<dbReference type="AlphaFoldDB" id="A0A2P7BWJ0"/>
<keyword evidence="1" id="KW-0805">Transcription regulation</keyword>
<evidence type="ECO:0000313" key="5">
    <source>
        <dbReference type="EMBL" id="PSH70829.1"/>
    </source>
</evidence>
<evidence type="ECO:0000256" key="1">
    <source>
        <dbReference type="ARBA" id="ARBA00023015"/>
    </source>
</evidence>
<dbReference type="SMART" id="SM00418">
    <property type="entry name" value="HTH_ARSR"/>
    <property type="match status" value="1"/>
</dbReference>